<dbReference type="InterPro" id="IPR012924">
    <property type="entry name" value="TfuA_core"/>
</dbReference>
<dbReference type="SUPFAM" id="SSF109998">
    <property type="entry name" value="Triger factor/SurA peptide-binding domain-like"/>
    <property type="match status" value="1"/>
</dbReference>
<dbReference type="Proteomes" id="UP000002139">
    <property type="component" value="Chromosome"/>
</dbReference>
<dbReference type="AlphaFoldDB" id="A9G4P1"/>
<dbReference type="EMBL" id="AM746676">
    <property type="protein sequence ID" value="CAN98924.1"/>
    <property type="molecule type" value="Genomic_DNA"/>
</dbReference>
<dbReference type="KEGG" id="scl:sce8752"/>
<name>A9G4P1_SORC5</name>
<dbReference type="eggNOG" id="COG3482">
    <property type="taxonomic scope" value="Bacteria"/>
</dbReference>
<evidence type="ECO:0000259" key="1">
    <source>
        <dbReference type="Pfam" id="PF07812"/>
    </source>
</evidence>
<dbReference type="STRING" id="448385.sce8752"/>
<dbReference type="Pfam" id="PF07812">
    <property type="entry name" value="TfuA"/>
    <property type="match status" value="1"/>
</dbReference>
<gene>
    <name evidence="2" type="ordered locus">sce8752</name>
</gene>
<organism evidence="2 3">
    <name type="scientific">Sorangium cellulosum (strain So ce56)</name>
    <name type="common">Polyangium cellulosum (strain So ce56)</name>
    <dbReference type="NCBI Taxonomy" id="448385"/>
    <lineage>
        <taxon>Bacteria</taxon>
        <taxon>Pseudomonadati</taxon>
        <taxon>Myxococcota</taxon>
        <taxon>Polyangia</taxon>
        <taxon>Polyangiales</taxon>
        <taxon>Polyangiaceae</taxon>
        <taxon>Sorangium</taxon>
    </lineage>
</organism>
<evidence type="ECO:0000313" key="3">
    <source>
        <dbReference type="Proteomes" id="UP000002139"/>
    </source>
</evidence>
<dbReference type="InterPro" id="IPR027304">
    <property type="entry name" value="Trigger_fact/SurA_dom_sf"/>
</dbReference>
<reference evidence="2 3" key="1">
    <citation type="journal article" date="2007" name="Nat. Biotechnol.">
        <title>Complete genome sequence of the myxobacterium Sorangium cellulosum.</title>
        <authorList>
            <person name="Schneiker S."/>
            <person name="Perlova O."/>
            <person name="Kaiser O."/>
            <person name="Gerth K."/>
            <person name="Alici A."/>
            <person name="Altmeyer M.O."/>
            <person name="Bartels D."/>
            <person name="Bekel T."/>
            <person name="Beyer S."/>
            <person name="Bode E."/>
            <person name="Bode H.B."/>
            <person name="Bolten C.J."/>
            <person name="Choudhuri J.V."/>
            <person name="Doss S."/>
            <person name="Elnakady Y.A."/>
            <person name="Frank B."/>
            <person name="Gaigalat L."/>
            <person name="Goesmann A."/>
            <person name="Groeger C."/>
            <person name="Gross F."/>
            <person name="Jelsbak L."/>
            <person name="Jelsbak L."/>
            <person name="Kalinowski J."/>
            <person name="Kegler C."/>
            <person name="Knauber T."/>
            <person name="Konietzny S."/>
            <person name="Kopp M."/>
            <person name="Krause L."/>
            <person name="Krug D."/>
            <person name="Linke B."/>
            <person name="Mahmud T."/>
            <person name="Martinez-Arias R."/>
            <person name="McHardy A.C."/>
            <person name="Merai M."/>
            <person name="Meyer F."/>
            <person name="Mormann S."/>
            <person name="Munoz-Dorado J."/>
            <person name="Perez J."/>
            <person name="Pradella S."/>
            <person name="Rachid S."/>
            <person name="Raddatz G."/>
            <person name="Rosenau F."/>
            <person name="Rueckert C."/>
            <person name="Sasse F."/>
            <person name="Scharfe M."/>
            <person name="Schuster S.C."/>
            <person name="Suen G."/>
            <person name="Treuner-Lange A."/>
            <person name="Velicer G.J."/>
            <person name="Vorholter F.-J."/>
            <person name="Weissman K.J."/>
            <person name="Welch R.D."/>
            <person name="Wenzel S.C."/>
            <person name="Whitworth D.E."/>
            <person name="Wilhelm S."/>
            <person name="Wittmann C."/>
            <person name="Bloecker H."/>
            <person name="Puehler A."/>
            <person name="Mueller R."/>
        </authorList>
    </citation>
    <scope>NUCLEOTIDE SEQUENCE [LARGE SCALE GENOMIC DNA]</scope>
    <source>
        <strain evidence="3">So ce56</strain>
    </source>
</reference>
<dbReference type="BioCyc" id="SCEL448385:SCE_RS44855-MONOMER"/>
<accession>A9G4P1</accession>
<feature type="domain" description="TfuA-like core" evidence="1">
    <location>
        <begin position="47"/>
        <end position="165"/>
    </location>
</feature>
<protein>
    <submittedName>
        <fullName evidence="2">Uncharaterized conserved protein</fullName>
    </submittedName>
</protein>
<dbReference type="OrthoDB" id="118811at2"/>
<evidence type="ECO:0000313" key="2">
    <source>
        <dbReference type="EMBL" id="CAN98924.1"/>
    </source>
</evidence>
<sequence>MIVLFTGPSLPPADVPAVPDLRVLPPAAQGDVYRAARERPWGIGLVDGFFEHVPAVWHKEILWAMAEGVHVFGASSMGALRAAELADFGMVGVGWVFEQFRSGALDADDEVALTHLAADRGYRRVSEALVDIRATLDAAVAAGACTRAAADRLVALAKQRFYPDRRWPELLAEARAAGCDVAALERWLPGGRVDQKRRDALALVDAMQAARTAGAAPKRVDYAFERTDAWDHALPRMRAARGATAAPLLDALRALGDTSLYASAVHGALARALAEDAAARQGLSVSVDLVERTALQFRRERGLYTAAETQAWLAEQELDPAAFLELMRREAVVRCAQAATEPGLDHHLADQLRAMSCYGRVRRSRGAE</sequence>
<dbReference type="HOGENOM" id="CLU_045640_0_0_7"/>
<keyword evidence="3" id="KW-1185">Reference proteome</keyword>
<proteinExistence type="predicted"/>
<dbReference type="RefSeq" id="WP_012241363.1">
    <property type="nucleotide sequence ID" value="NC_010162.1"/>
</dbReference>